<evidence type="ECO:0000313" key="1">
    <source>
        <dbReference type="EMBL" id="RQH21840.1"/>
    </source>
</evidence>
<dbReference type="EMBL" id="RCBY01000375">
    <property type="protein sequence ID" value="RQH21840.1"/>
    <property type="molecule type" value="Genomic_DNA"/>
</dbReference>
<name>A0A3N6QXV2_9CYAN</name>
<keyword evidence="1" id="KW-0238">DNA-binding</keyword>
<dbReference type="RefSeq" id="WP_124142829.1">
    <property type="nucleotide sequence ID" value="NZ_CAWOKI010000090.1"/>
</dbReference>
<sequence>MVRKKIFVVRLTDDEKERLEYYAEIMQVSMSEIIQDYCKSLPKRPQAQLKDSLPLN</sequence>
<dbReference type="GO" id="GO:0003677">
    <property type="term" value="F:DNA binding"/>
    <property type="evidence" value="ECO:0007669"/>
    <property type="project" value="UniProtKB-KW"/>
</dbReference>
<accession>A0A3N6QXV2</accession>
<protein>
    <submittedName>
        <fullName evidence="1">DNA-binding protein</fullName>
    </submittedName>
</protein>
<reference evidence="1 2" key="1">
    <citation type="journal article" date="2018" name="ACS Chem. Biol.">
        <title>Ketoreductase domain dysfunction expands chemodiversity: malyngamide biosynthesis in the cyanobacterium Okeania hirsuta.</title>
        <authorList>
            <person name="Moss N.A."/>
            <person name="Leao T."/>
            <person name="Rankin M."/>
            <person name="McCullough T.M."/>
            <person name="Qu P."/>
            <person name="Korobeynikov A."/>
            <person name="Smith J.L."/>
            <person name="Gerwick L."/>
            <person name="Gerwick W.H."/>
        </authorList>
    </citation>
    <scope>NUCLEOTIDE SEQUENCE [LARGE SCALE GENOMIC DNA]</scope>
    <source>
        <strain evidence="1 2">PAB10Feb10-1</strain>
    </source>
</reference>
<dbReference type="AlphaFoldDB" id="A0A3N6QXV2"/>
<comment type="caution">
    <text evidence="1">The sequence shown here is derived from an EMBL/GenBank/DDBJ whole genome shotgun (WGS) entry which is preliminary data.</text>
</comment>
<keyword evidence="2" id="KW-1185">Reference proteome</keyword>
<gene>
    <name evidence="1" type="ORF">D5R40_31175</name>
</gene>
<dbReference type="Proteomes" id="UP000269154">
    <property type="component" value="Unassembled WGS sequence"/>
</dbReference>
<proteinExistence type="predicted"/>
<dbReference type="OrthoDB" id="516294at2"/>
<evidence type="ECO:0000313" key="2">
    <source>
        <dbReference type="Proteomes" id="UP000269154"/>
    </source>
</evidence>
<organism evidence="1 2">
    <name type="scientific">Okeania hirsuta</name>
    <dbReference type="NCBI Taxonomy" id="1458930"/>
    <lineage>
        <taxon>Bacteria</taxon>
        <taxon>Bacillati</taxon>
        <taxon>Cyanobacteriota</taxon>
        <taxon>Cyanophyceae</taxon>
        <taxon>Oscillatoriophycideae</taxon>
        <taxon>Oscillatoriales</taxon>
        <taxon>Microcoleaceae</taxon>
        <taxon>Okeania</taxon>
    </lineage>
</organism>